<evidence type="ECO:0000313" key="1">
    <source>
        <dbReference type="EMBL" id="CDW19375.1"/>
    </source>
</evidence>
<reference evidence="1" key="1">
    <citation type="submission" date="2014-05" db="EMBL/GenBank/DDBJ databases">
        <authorList>
            <person name="Chronopoulou M."/>
        </authorList>
    </citation>
    <scope>NUCLEOTIDE SEQUENCE</scope>
    <source>
        <tissue evidence="1">Whole organism</tissue>
    </source>
</reference>
<sequence>MLGPACLHKHAVGSVLLLTTPVRHILCFSSLSRIMHLKFKGSSRN</sequence>
<accession>A0A0K2T0S2</accession>
<organism evidence="1">
    <name type="scientific">Lepeophtheirus salmonis</name>
    <name type="common">Salmon louse</name>
    <name type="synonym">Caligus salmonis</name>
    <dbReference type="NCBI Taxonomy" id="72036"/>
    <lineage>
        <taxon>Eukaryota</taxon>
        <taxon>Metazoa</taxon>
        <taxon>Ecdysozoa</taxon>
        <taxon>Arthropoda</taxon>
        <taxon>Crustacea</taxon>
        <taxon>Multicrustacea</taxon>
        <taxon>Hexanauplia</taxon>
        <taxon>Copepoda</taxon>
        <taxon>Siphonostomatoida</taxon>
        <taxon>Caligidae</taxon>
        <taxon>Lepeophtheirus</taxon>
    </lineage>
</organism>
<proteinExistence type="predicted"/>
<dbReference type="EMBL" id="HACA01002014">
    <property type="protein sequence ID" value="CDW19375.1"/>
    <property type="molecule type" value="Transcribed_RNA"/>
</dbReference>
<protein>
    <submittedName>
        <fullName evidence="1">Uncharacterized protein</fullName>
    </submittedName>
</protein>
<name>A0A0K2T0S2_LEPSM</name>
<dbReference type="AlphaFoldDB" id="A0A0K2T0S2"/>